<proteinExistence type="predicted"/>
<evidence type="ECO:0000313" key="2">
    <source>
        <dbReference type="Proteomes" id="UP000327493"/>
    </source>
</evidence>
<dbReference type="AlphaFoldDB" id="A0A5J5CFC8"/>
<organism evidence="1 2">
    <name type="scientific">Etheostoma spectabile</name>
    <name type="common">orangethroat darter</name>
    <dbReference type="NCBI Taxonomy" id="54343"/>
    <lineage>
        <taxon>Eukaryota</taxon>
        <taxon>Metazoa</taxon>
        <taxon>Chordata</taxon>
        <taxon>Craniata</taxon>
        <taxon>Vertebrata</taxon>
        <taxon>Euteleostomi</taxon>
        <taxon>Actinopterygii</taxon>
        <taxon>Neopterygii</taxon>
        <taxon>Teleostei</taxon>
        <taxon>Neoteleostei</taxon>
        <taxon>Acanthomorphata</taxon>
        <taxon>Eupercaria</taxon>
        <taxon>Perciformes</taxon>
        <taxon>Percoidei</taxon>
        <taxon>Percidae</taxon>
        <taxon>Etheostomatinae</taxon>
        <taxon>Etheostoma</taxon>
    </lineage>
</organism>
<accession>A0A5J5CFC8</accession>
<comment type="caution">
    <text evidence="1">The sequence shown here is derived from an EMBL/GenBank/DDBJ whole genome shotgun (WGS) entry which is preliminary data.</text>
</comment>
<name>A0A5J5CFC8_9PERO</name>
<dbReference type="EMBL" id="VOFY01000051">
    <property type="protein sequence ID" value="KAA8579039.1"/>
    <property type="molecule type" value="Genomic_DNA"/>
</dbReference>
<keyword evidence="2" id="KW-1185">Reference proteome</keyword>
<sequence length="64" mass="6987">MTQVSISSGGRRSAWACGPVGPPVSQVRVEVLTLGGSLDRVLQREGWPDGRRSPGYDTWKVMCR</sequence>
<gene>
    <name evidence="1" type="ORF">FQN60_010639</name>
</gene>
<protein>
    <submittedName>
        <fullName evidence="1">Uncharacterized protein</fullName>
    </submittedName>
</protein>
<reference evidence="1 2" key="1">
    <citation type="submission" date="2019-08" db="EMBL/GenBank/DDBJ databases">
        <title>A chromosome-level genome assembly, high-density linkage maps, and genome scans reveal the genomic architecture of hybrid incompatibilities underlying speciation via character displacement in darters (Percidae: Etheostominae).</title>
        <authorList>
            <person name="Moran R.L."/>
            <person name="Catchen J.M."/>
            <person name="Fuller R.C."/>
        </authorList>
    </citation>
    <scope>NUCLEOTIDE SEQUENCE [LARGE SCALE GENOMIC DNA]</scope>
    <source>
        <strain evidence="1">EspeVRDwgs_2016</strain>
        <tissue evidence="1">Muscle</tissue>
    </source>
</reference>
<evidence type="ECO:0000313" key="1">
    <source>
        <dbReference type="EMBL" id="KAA8579039.1"/>
    </source>
</evidence>
<dbReference type="Proteomes" id="UP000327493">
    <property type="component" value="Unassembled WGS sequence"/>
</dbReference>